<gene>
    <name evidence="2" type="ORF">OUZ56_032090</name>
</gene>
<evidence type="ECO:0000313" key="3">
    <source>
        <dbReference type="Proteomes" id="UP001234178"/>
    </source>
</evidence>
<evidence type="ECO:0000313" key="2">
    <source>
        <dbReference type="EMBL" id="KAK4017138.1"/>
    </source>
</evidence>
<feature type="compositionally biased region" description="Low complexity" evidence="1">
    <location>
        <begin position="67"/>
        <end position="82"/>
    </location>
</feature>
<feature type="compositionally biased region" description="Polar residues" evidence="1">
    <location>
        <begin position="83"/>
        <end position="118"/>
    </location>
</feature>
<name>A0ABQ9ZWG8_9CRUS</name>
<evidence type="ECO:0000256" key="1">
    <source>
        <dbReference type="SAM" id="MobiDB-lite"/>
    </source>
</evidence>
<keyword evidence="3" id="KW-1185">Reference proteome</keyword>
<organism evidence="2 3">
    <name type="scientific">Daphnia magna</name>
    <dbReference type="NCBI Taxonomy" id="35525"/>
    <lineage>
        <taxon>Eukaryota</taxon>
        <taxon>Metazoa</taxon>
        <taxon>Ecdysozoa</taxon>
        <taxon>Arthropoda</taxon>
        <taxon>Crustacea</taxon>
        <taxon>Branchiopoda</taxon>
        <taxon>Diplostraca</taxon>
        <taxon>Cladocera</taxon>
        <taxon>Anomopoda</taxon>
        <taxon>Daphniidae</taxon>
        <taxon>Daphnia</taxon>
    </lineage>
</organism>
<proteinExistence type="predicted"/>
<comment type="caution">
    <text evidence="2">The sequence shown here is derived from an EMBL/GenBank/DDBJ whole genome shotgun (WGS) entry which is preliminary data.</text>
</comment>
<dbReference type="Proteomes" id="UP001234178">
    <property type="component" value="Unassembled WGS sequence"/>
</dbReference>
<sequence>MSDGRKRLTATIELPPNTVSAVTVLAGQNLEPWQISGVHFHNNSKLSSSCFSDSNIPAFTNLFDSVPTTTSSSTASHDSILTAPQSASSSHNLVSETVSRTPTNIQNTTENIFTETVQ</sequence>
<feature type="region of interest" description="Disordered" evidence="1">
    <location>
        <begin position="67"/>
        <end position="118"/>
    </location>
</feature>
<reference evidence="2 3" key="1">
    <citation type="journal article" date="2023" name="Nucleic Acids Res.">
        <title>The hologenome of Daphnia magna reveals possible DNA methylation and microbiome-mediated evolution of the host genome.</title>
        <authorList>
            <person name="Chaturvedi A."/>
            <person name="Li X."/>
            <person name="Dhandapani V."/>
            <person name="Marshall H."/>
            <person name="Kissane S."/>
            <person name="Cuenca-Cambronero M."/>
            <person name="Asole G."/>
            <person name="Calvet F."/>
            <person name="Ruiz-Romero M."/>
            <person name="Marangio P."/>
            <person name="Guigo R."/>
            <person name="Rago D."/>
            <person name="Mirbahai L."/>
            <person name="Eastwood N."/>
            <person name="Colbourne J.K."/>
            <person name="Zhou J."/>
            <person name="Mallon E."/>
            <person name="Orsini L."/>
        </authorList>
    </citation>
    <scope>NUCLEOTIDE SEQUENCE [LARGE SCALE GENOMIC DNA]</scope>
    <source>
        <strain evidence="2">LRV0_1</strain>
    </source>
</reference>
<dbReference type="EMBL" id="JAOYFB010000005">
    <property type="protein sequence ID" value="KAK4017138.1"/>
    <property type="molecule type" value="Genomic_DNA"/>
</dbReference>
<protein>
    <submittedName>
        <fullName evidence="2">Uncharacterized protein</fullName>
    </submittedName>
</protein>
<accession>A0ABQ9ZWG8</accession>